<evidence type="ECO:0000313" key="3">
    <source>
        <dbReference type="EMBL" id="RGT38402.1"/>
    </source>
</evidence>
<evidence type="ECO:0000259" key="2">
    <source>
        <dbReference type="Pfam" id="PF04233"/>
    </source>
</evidence>
<dbReference type="Pfam" id="PF04233">
    <property type="entry name" value="Phage_Mu_F"/>
    <property type="match status" value="1"/>
</dbReference>
<name>A0A412NGE6_MEDGN</name>
<evidence type="ECO:0000256" key="1">
    <source>
        <dbReference type="SAM" id="MobiDB-lite"/>
    </source>
</evidence>
<organism evidence="3 4">
    <name type="scientific">Mediterraneibacter gnavus</name>
    <name type="common">Ruminococcus gnavus</name>
    <dbReference type="NCBI Taxonomy" id="33038"/>
    <lineage>
        <taxon>Bacteria</taxon>
        <taxon>Bacillati</taxon>
        <taxon>Bacillota</taxon>
        <taxon>Clostridia</taxon>
        <taxon>Lachnospirales</taxon>
        <taxon>Lachnospiraceae</taxon>
        <taxon>Mediterraneibacter</taxon>
    </lineage>
</organism>
<dbReference type="EMBL" id="QRWQ01000008">
    <property type="protein sequence ID" value="RGT38402.1"/>
    <property type="molecule type" value="Genomic_DNA"/>
</dbReference>
<accession>A0A412NGE6</accession>
<gene>
    <name evidence="3" type="ORF">DWX36_09720</name>
</gene>
<reference evidence="3 4" key="1">
    <citation type="submission" date="2018-08" db="EMBL/GenBank/DDBJ databases">
        <title>A genome reference for cultivated species of the human gut microbiota.</title>
        <authorList>
            <person name="Zou Y."/>
            <person name="Xue W."/>
            <person name="Luo G."/>
        </authorList>
    </citation>
    <scope>NUCLEOTIDE SEQUENCE [LARGE SCALE GENOMIC DNA]</scope>
    <source>
        <strain evidence="3 4">AF19-16AC</strain>
    </source>
</reference>
<dbReference type="AlphaFoldDB" id="A0A412NGE6"/>
<protein>
    <recommendedName>
        <fullName evidence="2">Phage head morphogenesis domain-containing protein</fullName>
    </recommendedName>
</protein>
<feature type="region of interest" description="Disordered" evidence="1">
    <location>
        <begin position="301"/>
        <end position="322"/>
    </location>
</feature>
<sequence>MCLKCGPLIKAIDAYIEKADGDLSDTLKEEGYTKAKKTVKYIKDMEDGVSEALLDETDYIVGEVEKAVDLEAFAADIWPKVKLNDGVKAKLVTVFKEQFDKSMPEFVEAYIKQTDRGLKLTQVSKRTTAWIERWSSDLGEIMKLNSHKEIENILKKGLENGDSISAFTRAILDSGIRDEYYKARRVSVTEVLRAHSVAQQEAFMQSPAVEEKMWKHTGEYRNEPRQNHVDMDGQRVPVNEPFELVGADGGTYECMYPRDPSLPPEESINCHCICQPVVSEEILGLSLEERQALQQEAIDEMDDEWERELDERNKAKAGIEEE</sequence>
<evidence type="ECO:0000313" key="4">
    <source>
        <dbReference type="Proteomes" id="UP000283834"/>
    </source>
</evidence>
<feature type="compositionally biased region" description="Basic and acidic residues" evidence="1">
    <location>
        <begin position="309"/>
        <end position="322"/>
    </location>
</feature>
<proteinExistence type="predicted"/>
<dbReference type="InterPro" id="IPR006528">
    <property type="entry name" value="Phage_head_morphogenesis_dom"/>
</dbReference>
<comment type="caution">
    <text evidence="3">The sequence shown here is derived from an EMBL/GenBank/DDBJ whole genome shotgun (WGS) entry which is preliminary data.</text>
</comment>
<dbReference type="Proteomes" id="UP000283834">
    <property type="component" value="Unassembled WGS sequence"/>
</dbReference>
<feature type="domain" description="Phage head morphogenesis" evidence="2">
    <location>
        <begin position="148"/>
        <end position="273"/>
    </location>
</feature>
<dbReference type="RefSeq" id="WP_118046923.1">
    <property type="nucleotide sequence ID" value="NZ_QRWQ01000008.1"/>
</dbReference>